<keyword evidence="2" id="KW-1185">Reference proteome</keyword>
<comment type="caution">
    <text evidence="1">The sequence shown here is derived from an EMBL/GenBank/DDBJ whole genome shotgun (WGS) entry which is preliminary data.</text>
</comment>
<dbReference type="AlphaFoldDB" id="A0A9J6QTW3"/>
<evidence type="ECO:0000313" key="2">
    <source>
        <dbReference type="Proteomes" id="UP001065549"/>
    </source>
</evidence>
<dbReference type="EMBL" id="JAOSHN010000002">
    <property type="protein sequence ID" value="MCU7378111.1"/>
    <property type="molecule type" value="Genomic_DNA"/>
</dbReference>
<accession>A0A9J6QTW3</accession>
<dbReference type="Proteomes" id="UP001065549">
    <property type="component" value="Unassembled WGS sequence"/>
</dbReference>
<dbReference type="RefSeq" id="WP_269478424.1">
    <property type="nucleotide sequence ID" value="NZ_JAOSHN010000002.1"/>
</dbReference>
<organism evidence="1 2">
    <name type="scientific">Hominibacterium faecale</name>
    <dbReference type="NCBI Taxonomy" id="2839743"/>
    <lineage>
        <taxon>Bacteria</taxon>
        <taxon>Bacillati</taxon>
        <taxon>Bacillota</taxon>
        <taxon>Clostridia</taxon>
        <taxon>Peptostreptococcales</taxon>
        <taxon>Anaerovoracaceae</taxon>
        <taxon>Hominibacterium</taxon>
    </lineage>
</organism>
<evidence type="ECO:0000313" key="1">
    <source>
        <dbReference type="EMBL" id="MCU7378111.1"/>
    </source>
</evidence>
<reference evidence="1" key="1">
    <citation type="submission" date="2022-09" db="EMBL/GenBank/DDBJ databases">
        <title>Culturomic study of gut microbiota in children with autism spectrum disorder.</title>
        <authorList>
            <person name="Efimov B.A."/>
            <person name="Chaplin A.V."/>
            <person name="Sokolova S.R."/>
            <person name="Pikina A.P."/>
            <person name="Korzhanova M."/>
            <person name="Belova V."/>
            <person name="Korostin D."/>
        </authorList>
    </citation>
    <scope>NUCLEOTIDE SEQUENCE</scope>
    <source>
        <strain evidence="1">ASD5510</strain>
    </source>
</reference>
<gene>
    <name evidence="1" type="ORF">OBO34_07060</name>
</gene>
<proteinExistence type="predicted"/>
<protein>
    <submittedName>
        <fullName evidence="1">CTP synthase</fullName>
    </submittedName>
</protein>
<sequence length="92" mass="10328">METILAIGGAIVLAGNVGAVIFKWLRPAVMIKRDVDVLKEHDRNDYEALQHLNKINRAQCNLLLCMINHMIDGNGVEEMKATRKNITDILSE</sequence>
<name>A0A9J6QTW3_9FIRM</name>